<dbReference type="InterPro" id="IPR033194">
    <property type="entry name" value="MFAP1"/>
</dbReference>
<protein>
    <recommendedName>
        <fullName evidence="2">Micro-fibrillar-associated protein 1 C-terminal domain-containing protein</fullName>
    </recommendedName>
</protein>
<feature type="compositionally biased region" description="Basic and acidic residues" evidence="1">
    <location>
        <begin position="461"/>
        <end position="472"/>
    </location>
</feature>
<reference evidence="3 4" key="1">
    <citation type="submission" date="2017-10" db="EMBL/GenBank/DDBJ databases">
        <title>Comparative genomics in systemic dimorphic fungi from Ajellomycetaceae.</title>
        <authorList>
            <person name="Munoz J.F."/>
            <person name="Mcewen J.G."/>
            <person name="Clay O.K."/>
            <person name="Cuomo C.A."/>
        </authorList>
    </citation>
    <scope>NUCLEOTIDE SEQUENCE [LARGE SCALE GENOMIC DNA]</scope>
    <source>
        <strain evidence="3 4">UAMH7299</strain>
    </source>
</reference>
<dbReference type="Proteomes" id="UP000224634">
    <property type="component" value="Unassembled WGS sequence"/>
</dbReference>
<proteinExistence type="predicted"/>
<dbReference type="Pfam" id="PF06991">
    <property type="entry name" value="MFAP1"/>
    <property type="match status" value="1"/>
</dbReference>
<dbReference type="EMBL" id="PDNA01000190">
    <property type="protein sequence ID" value="PGH05148.1"/>
    <property type="molecule type" value="Genomic_DNA"/>
</dbReference>
<feature type="compositionally biased region" description="Polar residues" evidence="1">
    <location>
        <begin position="162"/>
        <end position="179"/>
    </location>
</feature>
<dbReference type="SUPFAM" id="SSF54427">
    <property type="entry name" value="NTF2-like"/>
    <property type="match status" value="1"/>
</dbReference>
<dbReference type="InterPro" id="IPR032710">
    <property type="entry name" value="NTF2-like_dom_sf"/>
</dbReference>
<evidence type="ECO:0000256" key="1">
    <source>
        <dbReference type="SAM" id="MobiDB-lite"/>
    </source>
</evidence>
<dbReference type="PANTHER" id="PTHR15327">
    <property type="entry name" value="MICROFIBRIL-ASSOCIATED PROTEIN"/>
    <property type="match status" value="1"/>
</dbReference>
<feature type="compositionally biased region" description="Basic and acidic residues" evidence="1">
    <location>
        <begin position="185"/>
        <end position="203"/>
    </location>
</feature>
<feature type="domain" description="Micro-fibrillar-associated protein 1 C-terminal" evidence="2">
    <location>
        <begin position="139"/>
        <end position="373"/>
    </location>
</feature>
<feature type="compositionally biased region" description="Basic and acidic residues" evidence="1">
    <location>
        <begin position="270"/>
        <end position="300"/>
    </location>
</feature>
<feature type="region of interest" description="Disordered" evidence="1">
    <location>
        <begin position="380"/>
        <end position="520"/>
    </location>
</feature>
<feature type="compositionally biased region" description="Basic and acidic residues" evidence="1">
    <location>
        <begin position="395"/>
        <end position="412"/>
    </location>
</feature>
<keyword evidence="4" id="KW-1185">Reference proteome</keyword>
<dbReference type="OrthoDB" id="1111734at2759"/>
<name>A0A2B7X922_POLH7</name>
<feature type="compositionally biased region" description="Basic residues" evidence="1">
    <location>
        <begin position="430"/>
        <end position="460"/>
    </location>
</feature>
<dbReference type="InterPro" id="IPR009730">
    <property type="entry name" value="MFAP1_C"/>
</dbReference>
<comment type="caution">
    <text evidence="3">The sequence shown here is derived from an EMBL/GenBank/DDBJ whole genome shotgun (WGS) entry which is preliminary data.</text>
</comment>
<evidence type="ECO:0000259" key="2">
    <source>
        <dbReference type="Pfam" id="PF06991"/>
    </source>
</evidence>
<dbReference type="STRING" id="1447883.A0A2B7X922"/>
<feature type="compositionally biased region" description="Acidic residues" evidence="1">
    <location>
        <begin position="126"/>
        <end position="142"/>
    </location>
</feature>
<evidence type="ECO:0000313" key="3">
    <source>
        <dbReference type="EMBL" id="PGH05148.1"/>
    </source>
</evidence>
<feature type="region of interest" description="Disordered" evidence="1">
    <location>
        <begin position="1"/>
        <end position="237"/>
    </location>
</feature>
<feature type="region of interest" description="Disordered" evidence="1">
    <location>
        <begin position="270"/>
        <end position="302"/>
    </location>
</feature>
<feature type="compositionally biased region" description="Basic and acidic residues" evidence="1">
    <location>
        <begin position="481"/>
        <end position="491"/>
    </location>
</feature>
<dbReference type="AlphaFoldDB" id="A0A2B7X922"/>
<dbReference type="Gene3D" id="3.10.450.50">
    <property type="match status" value="1"/>
</dbReference>
<sequence>MPPPFPSSRGRMTANPLKPAQRYRPGKPIVEEASSSEEEGEEEIDEAEQQRLKQQQQQQRRKAPPKATSFPAGAAAKITTGVKDVKLVEEEDEAGFITEEEEEKEEEAQGVAVRDTTTQATAVSESESEEESSEEEESSSEDEAPKRTARPIFIKKSDRKPQSATPSDGNATPVISSALNEEDEEARRKEKEKTDLLLRDQLERQALARAAGRKAWDDDDEVVEGDEAQVDDTDGLDPAAEHAAWKLRELKRVKREREVIEVAEKEREEIERRRNLTAEEREREDRDFIEKQKEERDSGRGKAGFMQRYFHKGAFFQEELEEHGLDRRDLMGSRFVDEVRDRETLPQYLQVRDSTKIGRKGRTKYKDLRSEDTGKWAIDGYNRSAEVNNAARFGITDERFQPDRRFEDEKRGGSGPTGANSTFVKDRPPPRPRSRSRSRPRSVSRSRRQYSRSRSRSRSPPRRDRYRDDYKSRPRSRSPPSRRDRDYDDDRHRRKRSPSPYANRDKRRRQCHPPGPKHTAHSILASFHAAEKAFIDAPVDKKPFPSLAATLAPDITIYQPADLPFGGTYIGLAGVQEWSTKMAEAFSTAELRDMEVLSAWGGEDVSDRGVVLSNAYIVARRGGRVLEFPFVQVIRVDLEMGVVREIRSYYWDVKMVNGVLGMGEG</sequence>
<feature type="compositionally biased region" description="Acidic residues" evidence="1">
    <location>
        <begin position="89"/>
        <end position="108"/>
    </location>
</feature>
<gene>
    <name evidence="3" type="ORF">AJ80_08384</name>
</gene>
<accession>A0A2B7X922</accession>
<organism evidence="3 4">
    <name type="scientific">Polytolypa hystricis (strain UAMH7299)</name>
    <dbReference type="NCBI Taxonomy" id="1447883"/>
    <lineage>
        <taxon>Eukaryota</taxon>
        <taxon>Fungi</taxon>
        <taxon>Dikarya</taxon>
        <taxon>Ascomycota</taxon>
        <taxon>Pezizomycotina</taxon>
        <taxon>Eurotiomycetes</taxon>
        <taxon>Eurotiomycetidae</taxon>
        <taxon>Onygenales</taxon>
        <taxon>Onygenales incertae sedis</taxon>
        <taxon>Polytolypa</taxon>
    </lineage>
</organism>
<feature type="compositionally biased region" description="Acidic residues" evidence="1">
    <location>
        <begin position="217"/>
        <end position="235"/>
    </location>
</feature>
<evidence type="ECO:0000313" key="4">
    <source>
        <dbReference type="Proteomes" id="UP000224634"/>
    </source>
</evidence>
<feature type="compositionally biased region" description="Acidic residues" evidence="1">
    <location>
        <begin position="34"/>
        <end position="47"/>
    </location>
</feature>